<feature type="transmembrane region" description="Helical" evidence="2">
    <location>
        <begin position="83"/>
        <end position="102"/>
    </location>
</feature>
<organism evidence="3 4">
    <name type="scientific">Fusarium oxysporum (strain Fo5176)</name>
    <name type="common">Fusarium vascular wilt</name>
    <dbReference type="NCBI Taxonomy" id="660025"/>
    <lineage>
        <taxon>Eukaryota</taxon>
        <taxon>Fungi</taxon>
        <taxon>Dikarya</taxon>
        <taxon>Ascomycota</taxon>
        <taxon>Pezizomycotina</taxon>
        <taxon>Sordariomycetes</taxon>
        <taxon>Hypocreomycetidae</taxon>
        <taxon>Hypocreales</taxon>
        <taxon>Nectriaceae</taxon>
        <taxon>Fusarium</taxon>
        <taxon>Fusarium oxysporum species complex</taxon>
    </lineage>
</organism>
<evidence type="ECO:0000256" key="2">
    <source>
        <dbReference type="SAM" id="Phobius"/>
    </source>
</evidence>
<keyword evidence="2" id="KW-1133">Transmembrane helix</keyword>
<protein>
    <recommendedName>
        <fullName evidence="5">Transcription factor domain-containing protein</fullName>
    </recommendedName>
</protein>
<keyword evidence="1" id="KW-0539">Nucleus</keyword>
<keyword evidence="2" id="KW-0812">Transmembrane</keyword>
<dbReference type="PANTHER" id="PTHR38111">
    <property type="entry name" value="ZN(2)-C6 FUNGAL-TYPE DOMAIN-CONTAINING PROTEIN-RELATED"/>
    <property type="match status" value="1"/>
</dbReference>
<proteinExistence type="predicted"/>
<evidence type="ECO:0008006" key="5">
    <source>
        <dbReference type="Google" id="ProtNLM"/>
    </source>
</evidence>
<evidence type="ECO:0000313" key="3">
    <source>
        <dbReference type="EnsemblFungi" id="FOXG_02198P0"/>
    </source>
</evidence>
<dbReference type="AlphaFoldDB" id="A0A0D2XE67"/>
<sequence>MIESSTNYTRSTDVFILLSWLNIDRLGKRALLDGAICSFALHLTGKANSNADLVAKSRTIYGLALNELQAALQHSTEWKASETLCAAILLCYFEVFLLPLFFIQSLRPVAVCWDNCPRYLDPTCQRHWNSNGAARTSSSR</sequence>
<keyword evidence="2" id="KW-0472">Membrane</keyword>
<dbReference type="EnsemblFungi" id="FOXG_02198T0">
    <property type="protein sequence ID" value="FOXG_02198P0"/>
    <property type="gene ID" value="FOXG_02198"/>
</dbReference>
<dbReference type="STRING" id="426428.A0A0D2XE67"/>
<name>A0A0D2XE67_FUSOF</name>
<evidence type="ECO:0000256" key="1">
    <source>
        <dbReference type="ARBA" id="ARBA00023242"/>
    </source>
</evidence>
<accession>A0A0D2XE67</accession>
<dbReference type="InterPro" id="IPR053178">
    <property type="entry name" value="Osmoadaptation_assoc"/>
</dbReference>
<dbReference type="Pfam" id="PF11951">
    <property type="entry name" value="Fungal_trans_2"/>
    <property type="match status" value="1"/>
</dbReference>
<dbReference type="InterPro" id="IPR021858">
    <property type="entry name" value="Fun_TF"/>
</dbReference>
<reference evidence="4" key="1">
    <citation type="journal article" date="2012" name="Mol. Plant Microbe Interact.">
        <title>A highly conserved effector in Fusarium oxysporum is required for full virulence on Arabidopsis.</title>
        <authorList>
            <person name="Thatcher L.F."/>
            <person name="Gardiner D.M."/>
            <person name="Kazan K."/>
            <person name="Manners J."/>
        </authorList>
    </citation>
    <scope>NUCLEOTIDE SEQUENCE [LARGE SCALE GENOMIC DNA]</scope>
    <source>
        <strain evidence="4">Fo5176</strain>
    </source>
</reference>
<dbReference type="Proteomes" id="UP000002489">
    <property type="component" value="Unassembled WGS sequence"/>
</dbReference>
<evidence type="ECO:0000313" key="4">
    <source>
        <dbReference type="Proteomes" id="UP000002489"/>
    </source>
</evidence>
<reference evidence="3" key="2">
    <citation type="submission" date="2025-08" db="UniProtKB">
        <authorList>
            <consortium name="EnsemblFungi"/>
        </authorList>
    </citation>
    <scope>IDENTIFICATION</scope>
    <source>
        <strain evidence="3">4287 / CBS 123668 / FGSC 9935 / NRRL 34936</strain>
    </source>
</reference>